<keyword evidence="3 6" id="KW-0812">Transmembrane</keyword>
<keyword evidence="4 6" id="KW-1133">Transmembrane helix</keyword>
<evidence type="ECO:0000256" key="6">
    <source>
        <dbReference type="SAM" id="Phobius"/>
    </source>
</evidence>
<evidence type="ECO:0000313" key="9">
    <source>
        <dbReference type="Proteomes" id="UP000285710"/>
    </source>
</evidence>
<evidence type="ECO:0000259" key="7">
    <source>
        <dbReference type="Pfam" id="PF00892"/>
    </source>
</evidence>
<feature type="transmembrane region" description="Helical" evidence="6">
    <location>
        <begin position="194"/>
        <end position="211"/>
    </location>
</feature>
<feature type="domain" description="EamA" evidence="7">
    <location>
        <begin position="2"/>
        <end position="127"/>
    </location>
</feature>
<name>A0A443ITB3_9RHOB</name>
<dbReference type="EMBL" id="SAUW01000012">
    <property type="protein sequence ID" value="RWR10577.1"/>
    <property type="molecule type" value="Genomic_DNA"/>
</dbReference>
<comment type="similarity">
    <text evidence="2">Belongs to the drug/metabolite transporter (DMT) superfamily. 10 TMS drug/metabolite exporter (DME) (TC 2.A.7.3) family.</text>
</comment>
<dbReference type="GO" id="GO:0016020">
    <property type="term" value="C:membrane"/>
    <property type="evidence" value="ECO:0007669"/>
    <property type="project" value="UniProtKB-SubCell"/>
</dbReference>
<feature type="transmembrane region" description="Helical" evidence="6">
    <location>
        <begin position="167"/>
        <end position="188"/>
    </location>
</feature>
<feature type="transmembrane region" description="Helical" evidence="6">
    <location>
        <begin position="87"/>
        <end position="105"/>
    </location>
</feature>
<keyword evidence="5 6" id="KW-0472">Membrane</keyword>
<reference evidence="8 9" key="2">
    <citation type="submission" date="2019-01" db="EMBL/GenBank/DDBJ databases">
        <authorList>
            <person name="Li Y."/>
        </authorList>
    </citation>
    <scope>NUCLEOTIDE SEQUENCE [LARGE SCALE GENOMIC DNA]</scope>
    <source>
        <strain evidence="8 9">2D-5</strain>
    </source>
</reference>
<evidence type="ECO:0000256" key="2">
    <source>
        <dbReference type="ARBA" id="ARBA00009853"/>
    </source>
</evidence>
<gene>
    <name evidence="8" type="ORF">D2T33_12645</name>
</gene>
<dbReference type="PANTHER" id="PTHR22911:SF6">
    <property type="entry name" value="SOLUTE CARRIER FAMILY 35 MEMBER G1"/>
    <property type="match status" value="1"/>
</dbReference>
<feature type="transmembrane region" description="Helical" evidence="6">
    <location>
        <begin position="112"/>
        <end position="131"/>
    </location>
</feature>
<feature type="transmembrane region" description="Helical" evidence="6">
    <location>
        <begin position="249"/>
        <end position="267"/>
    </location>
</feature>
<proteinExistence type="inferred from homology"/>
<evidence type="ECO:0000256" key="4">
    <source>
        <dbReference type="ARBA" id="ARBA00022989"/>
    </source>
</evidence>
<accession>A0A443ITB3</accession>
<comment type="caution">
    <text evidence="8">The sequence shown here is derived from an EMBL/GenBank/DDBJ whole genome shotgun (WGS) entry which is preliminary data.</text>
</comment>
<feature type="transmembrane region" description="Helical" evidence="6">
    <location>
        <begin position="137"/>
        <end position="155"/>
    </location>
</feature>
<feature type="transmembrane region" description="Helical" evidence="6">
    <location>
        <begin position="223"/>
        <end position="243"/>
    </location>
</feature>
<dbReference type="InterPro" id="IPR000620">
    <property type="entry name" value="EamA_dom"/>
</dbReference>
<reference evidence="8 9" key="1">
    <citation type="submission" date="2019-01" db="EMBL/GenBank/DDBJ databases">
        <title>Sinorhodobacter populi sp. nov. isolated from the symptomatic bark tissue of Populus euramericana canker.</title>
        <authorList>
            <person name="Xu G."/>
        </authorList>
    </citation>
    <scope>NUCLEOTIDE SEQUENCE [LARGE SCALE GENOMIC DNA]</scope>
    <source>
        <strain evidence="8 9">2D-5</strain>
    </source>
</reference>
<sequence length="285" mass="30766">MLATTISFVGVNIIVHFIGTSIPTVQNAFVRFAWGWLFLAPAILALRHRRFPPRVWGLFGLRGVVHAIAVILWFYAMARVPMADVTAIGYLNPIVVTIGGALLLGEGFAWRRGLAIVIALIGGLIILRPGLREIEPGHIAQLGAALFFGIAYIVAKGLTRFASPGDIVAMMTVTVTLVLAPFAIAVWVPLTWAQVGWIGLTAAFATLGHYCMTRAFACAPVTVTQPVTFLQLVWASMAGWLLFGETVDPYVILGGGLIITAVSYMTWREAATRRQLTPVVPATKV</sequence>
<evidence type="ECO:0000313" key="8">
    <source>
        <dbReference type="EMBL" id="RWR10577.1"/>
    </source>
</evidence>
<dbReference type="AlphaFoldDB" id="A0A443ITB3"/>
<dbReference type="SUPFAM" id="SSF103481">
    <property type="entry name" value="Multidrug resistance efflux transporter EmrE"/>
    <property type="match status" value="2"/>
</dbReference>
<protein>
    <submittedName>
        <fullName evidence="8">DMT family transporter</fullName>
    </submittedName>
</protein>
<comment type="subcellular location">
    <subcellularLocation>
        <location evidence="1">Membrane</location>
        <topology evidence="1">Multi-pass membrane protein</topology>
    </subcellularLocation>
</comment>
<keyword evidence="9" id="KW-1185">Reference proteome</keyword>
<dbReference type="InterPro" id="IPR037185">
    <property type="entry name" value="EmrE-like"/>
</dbReference>
<dbReference type="Proteomes" id="UP000285710">
    <property type="component" value="Unassembled WGS sequence"/>
</dbReference>
<evidence type="ECO:0000256" key="3">
    <source>
        <dbReference type="ARBA" id="ARBA00022692"/>
    </source>
</evidence>
<organism evidence="8 9">
    <name type="scientific">Paenirhodobacter populi</name>
    <dbReference type="NCBI Taxonomy" id="2306993"/>
    <lineage>
        <taxon>Bacteria</taxon>
        <taxon>Pseudomonadati</taxon>
        <taxon>Pseudomonadota</taxon>
        <taxon>Alphaproteobacteria</taxon>
        <taxon>Rhodobacterales</taxon>
        <taxon>Rhodobacter group</taxon>
        <taxon>Paenirhodobacter</taxon>
    </lineage>
</organism>
<dbReference type="Pfam" id="PF00892">
    <property type="entry name" value="EamA"/>
    <property type="match status" value="2"/>
</dbReference>
<feature type="transmembrane region" description="Helical" evidence="6">
    <location>
        <begin position="55"/>
        <end position="75"/>
    </location>
</feature>
<evidence type="ECO:0000256" key="5">
    <source>
        <dbReference type="ARBA" id="ARBA00023136"/>
    </source>
</evidence>
<evidence type="ECO:0000256" key="1">
    <source>
        <dbReference type="ARBA" id="ARBA00004141"/>
    </source>
</evidence>
<feature type="domain" description="EamA" evidence="7">
    <location>
        <begin position="137"/>
        <end position="265"/>
    </location>
</feature>
<dbReference type="Gene3D" id="1.10.3730.20">
    <property type="match status" value="1"/>
</dbReference>
<dbReference type="PANTHER" id="PTHR22911">
    <property type="entry name" value="ACYL-MALONYL CONDENSING ENZYME-RELATED"/>
    <property type="match status" value="1"/>
</dbReference>